<sequence length="263" mass="30018">MMIDDDVFFVALIKLTLSYNSLKTIRKNDFFYAFRNHMKPLCEPHKHLQMGLNSHSSIFFYPLQKIARNNKLNCNKEQIKEMAIFHSTSSSMSLILLSIIFISISPLSLGLKVTDAQIKHICSKTSNPDRCFKLLKSDHRIINADAKGLAQISINLASTHVKKLLSELNSLAKATHDSRSKNIYNFCSKSYNDIIRDLEVIAKSNVKSGFVDRVKNAFEENKSCEIKLFHRGSSDRAHLKNKIEDVKFLLSIVKAMTDNLHKK</sequence>
<gene>
    <name evidence="5" type="ORF">MIMGU_mgv1a023251mg</name>
</gene>
<dbReference type="GO" id="GO:0009505">
    <property type="term" value="C:plant-type cell wall"/>
    <property type="evidence" value="ECO:0000318"/>
    <property type="project" value="GO_Central"/>
</dbReference>
<dbReference type="NCBIfam" id="TIGR01614">
    <property type="entry name" value="PME_inhib"/>
    <property type="match status" value="1"/>
</dbReference>
<comment type="similarity">
    <text evidence="3">Belongs to the PMEI family.</text>
</comment>
<dbReference type="InterPro" id="IPR034086">
    <property type="entry name" value="PMEI_plant"/>
</dbReference>
<evidence type="ECO:0000259" key="4">
    <source>
        <dbReference type="SMART" id="SM00856"/>
    </source>
</evidence>
<feature type="domain" description="Pectinesterase inhibitor" evidence="4">
    <location>
        <begin position="113"/>
        <end position="256"/>
    </location>
</feature>
<accession>A0A022RV86</accession>
<keyword evidence="1" id="KW-0732">Signal</keyword>
<dbReference type="InterPro" id="IPR035513">
    <property type="entry name" value="Invertase/methylesterase_inhib"/>
</dbReference>
<dbReference type="InterPro" id="IPR006501">
    <property type="entry name" value="Pectinesterase_inhib_dom"/>
</dbReference>
<dbReference type="GO" id="GO:0009827">
    <property type="term" value="P:plant-type cell wall modification"/>
    <property type="evidence" value="ECO:0000318"/>
    <property type="project" value="GO_Central"/>
</dbReference>
<dbReference type="PANTHER" id="PTHR36710">
    <property type="entry name" value="PECTINESTERASE INHIBITOR-LIKE"/>
    <property type="match status" value="1"/>
</dbReference>
<evidence type="ECO:0000256" key="1">
    <source>
        <dbReference type="ARBA" id="ARBA00022729"/>
    </source>
</evidence>
<evidence type="ECO:0000313" key="5">
    <source>
        <dbReference type="EMBL" id="EYU42865.1"/>
    </source>
</evidence>
<dbReference type="Proteomes" id="UP000030748">
    <property type="component" value="Unassembled WGS sequence"/>
</dbReference>
<dbReference type="EMBL" id="KI630276">
    <property type="protein sequence ID" value="EYU42865.1"/>
    <property type="molecule type" value="Genomic_DNA"/>
</dbReference>
<evidence type="ECO:0000256" key="2">
    <source>
        <dbReference type="ARBA" id="ARBA00023157"/>
    </source>
</evidence>
<proteinExistence type="inferred from homology"/>
<keyword evidence="2" id="KW-1015">Disulfide bond</keyword>
<dbReference type="Pfam" id="PF04043">
    <property type="entry name" value="PMEI"/>
    <property type="match status" value="1"/>
</dbReference>
<reference evidence="5 6" key="1">
    <citation type="journal article" date="2013" name="Proc. Natl. Acad. Sci. U.S.A.">
        <title>Fine-scale variation in meiotic recombination in Mimulus inferred from population shotgun sequencing.</title>
        <authorList>
            <person name="Hellsten U."/>
            <person name="Wright K.M."/>
            <person name="Jenkins J."/>
            <person name="Shu S."/>
            <person name="Yuan Y."/>
            <person name="Wessler S.R."/>
            <person name="Schmutz J."/>
            <person name="Willis J.H."/>
            <person name="Rokhsar D.S."/>
        </authorList>
    </citation>
    <scope>NUCLEOTIDE SEQUENCE [LARGE SCALE GENOMIC DNA]</scope>
    <source>
        <strain evidence="6">cv. DUN x IM62</strain>
    </source>
</reference>
<dbReference type="SMART" id="SM00856">
    <property type="entry name" value="PMEI"/>
    <property type="match status" value="1"/>
</dbReference>
<dbReference type="Gene3D" id="1.20.140.40">
    <property type="entry name" value="Invertase/pectin methylesterase inhibitor family protein"/>
    <property type="match status" value="1"/>
</dbReference>
<protein>
    <recommendedName>
        <fullName evidence="4">Pectinesterase inhibitor domain-containing protein</fullName>
    </recommendedName>
</protein>
<organism evidence="5 6">
    <name type="scientific">Erythranthe guttata</name>
    <name type="common">Yellow monkey flower</name>
    <name type="synonym">Mimulus guttatus</name>
    <dbReference type="NCBI Taxonomy" id="4155"/>
    <lineage>
        <taxon>Eukaryota</taxon>
        <taxon>Viridiplantae</taxon>
        <taxon>Streptophyta</taxon>
        <taxon>Embryophyta</taxon>
        <taxon>Tracheophyta</taxon>
        <taxon>Spermatophyta</taxon>
        <taxon>Magnoliopsida</taxon>
        <taxon>eudicotyledons</taxon>
        <taxon>Gunneridae</taxon>
        <taxon>Pentapetalae</taxon>
        <taxon>asterids</taxon>
        <taxon>lamiids</taxon>
        <taxon>Lamiales</taxon>
        <taxon>Phrymaceae</taxon>
        <taxon>Erythranthe</taxon>
    </lineage>
</organism>
<dbReference type="SUPFAM" id="SSF101148">
    <property type="entry name" value="Plant invertase/pectin methylesterase inhibitor"/>
    <property type="match status" value="1"/>
</dbReference>
<keyword evidence="6" id="KW-1185">Reference proteome</keyword>
<evidence type="ECO:0000256" key="3">
    <source>
        <dbReference type="ARBA" id="ARBA00038471"/>
    </source>
</evidence>
<dbReference type="AlphaFoldDB" id="A0A022RV86"/>
<name>A0A022RV86_ERYGU</name>
<evidence type="ECO:0000313" key="6">
    <source>
        <dbReference type="Proteomes" id="UP000030748"/>
    </source>
</evidence>
<dbReference type="GO" id="GO:0004857">
    <property type="term" value="F:enzyme inhibitor activity"/>
    <property type="evidence" value="ECO:0000318"/>
    <property type="project" value="GO_Central"/>
</dbReference>
<dbReference type="InterPro" id="IPR052421">
    <property type="entry name" value="PCW_Enzyme_Inhibitor"/>
</dbReference>
<dbReference type="PhylomeDB" id="A0A022RV86"/>
<dbReference type="PANTHER" id="PTHR36710:SF4">
    <property type="entry name" value="PLANT INVERTASE_PECTIN METHYLESTERASE INHIBITOR SUPERFAMILY PROTEIN"/>
    <property type="match status" value="1"/>
</dbReference>
<dbReference type="CDD" id="cd15797">
    <property type="entry name" value="PMEI"/>
    <property type="match status" value="1"/>
</dbReference>
<dbReference type="GO" id="GO:0046910">
    <property type="term" value="F:pectinesterase inhibitor activity"/>
    <property type="evidence" value="ECO:0007669"/>
    <property type="project" value="InterPro"/>
</dbReference>